<keyword evidence="5 6" id="KW-0472">Membrane</keyword>
<keyword evidence="3 6" id="KW-0812">Transmembrane</keyword>
<feature type="transmembrane region" description="Helical" evidence="6">
    <location>
        <begin position="109"/>
        <end position="131"/>
    </location>
</feature>
<accession>A0A1I7HYX9</accession>
<proteinExistence type="predicted"/>
<feature type="transmembrane region" description="Helical" evidence="6">
    <location>
        <begin position="77"/>
        <end position="97"/>
    </location>
</feature>
<feature type="transmembrane region" description="Helical" evidence="6">
    <location>
        <begin position="42"/>
        <end position="65"/>
    </location>
</feature>
<evidence type="ECO:0000256" key="5">
    <source>
        <dbReference type="ARBA" id="ARBA00023136"/>
    </source>
</evidence>
<protein>
    <submittedName>
        <fullName evidence="7">Cysteine/O-acetylserine efflux protein</fullName>
    </submittedName>
</protein>
<organism evidence="7 8">
    <name type="scientific">Eubacterium pyruvativorans</name>
    <dbReference type="NCBI Taxonomy" id="155865"/>
    <lineage>
        <taxon>Bacteria</taxon>
        <taxon>Bacillati</taxon>
        <taxon>Bacillota</taxon>
        <taxon>Clostridia</taxon>
        <taxon>Eubacteriales</taxon>
        <taxon>Eubacteriaceae</taxon>
        <taxon>Eubacterium</taxon>
    </lineage>
</organism>
<dbReference type="Pfam" id="PF01810">
    <property type="entry name" value="LysE"/>
    <property type="match status" value="1"/>
</dbReference>
<dbReference type="AlphaFoldDB" id="A0A1I7HYX9"/>
<reference evidence="7 8" key="1">
    <citation type="submission" date="2016-10" db="EMBL/GenBank/DDBJ databases">
        <authorList>
            <person name="de Groot N.N."/>
        </authorList>
    </citation>
    <scope>NUCLEOTIDE SEQUENCE [LARGE SCALE GENOMIC DNA]</scope>
    <source>
        <strain evidence="7 8">KHGC13</strain>
    </source>
</reference>
<name>A0A1I7HYX9_9FIRM</name>
<comment type="subcellular location">
    <subcellularLocation>
        <location evidence="1">Cell membrane</location>
        <topology evidence="1">Multi-pass membrane protein</topology>
    </subcellularLocation>
</comment>
<feature type="transmembrane region" description="Helical" evidence="6">
    <location>
        <begin position="137"/>
        <end position="162"/>
    </location>
</feature>
<evidence type="ECO:0000313" key="8">
    <source>
        <dbReference type="Proteomes" id="UP000198817"/>
    </source>
</evidence>
<dbReference type="InterPro" id="IPR001123">
    <property type="entry name" value="LeuE-type"/>
</dbReference>
<dbReference type="GO" id="GO:0033228">
    <property type="term" value="P:cysteine export across plasma membrane"/>
    <property type="evidence" value="ECO:0007669"/>
    <property type="project" value="TreeGrafter"/>
</dbReference>
<gene>
    <name evidence="7" type="ORF">SAMN05216508_12720</name>
</gene>
<evidence type="ECO:0000256" key="4">
    <source>
        <dbReference type="ARBA" id="ARBA00022989"/>
    </source>
</evidence>
<sequence>MLGYVLTNFIVYAIVNAFTPGPGNILALNTVTNYGWKKGKPLFFGIFTGYYVVQIICAVFVYGIGTFLPDTLQVMKYIGAAYILWLAIHIAISKPEVSEEQGSASFMKGFLLQFVNIKIYMFGITALTGFITSYSKALWVLIGFELLIATIGTIATSTWIGAGLLIQKFYVKHYRIINIILALTLLECIWSMLQT</sequence>
<evidence type="ECO:0000313" key="7">
    <source>
        <dbReference type="EMBL" id="SFU65924.1"/>
    </source>
</evidence>
<keyword evidence="4 6" id="KW-1133">Transmembrane helix</keyword>
<feature type="transmembrane region" description="Helical" evidence="6">
    <location>
        <begin position="174"/>
        <end position="193"/>
    </location>
</feature>
<dbReference type="OrthoDB" id="198428at2"/>
<evidence type="ECO:0000256" key="2">
    <source>
        <dbReference type="ARBA" id="ARBA00022475"/>
    </source>
</evidence>
<evidence type="ECO:0000256" key="3">
    <source>
        <dbReference type="ARBA" id="ARBA00022692"/>
    </source>
</evidence>
<dbReference type="Proteomes" id="UP000198817">
    <property type="component" value="Unassembled WGS sequence"/>
</dbReference>
<dbReference type="PANTHER" id="PTHR30086">
    <property type="entry name" value="ARGININE EXPORTER PROTEIN ARGO"/>
    <property type="match status" value="1"/>
</dbReference>
<dbReference type="RefSeq" id="WP_090471894.1">
    <property type="nucleotide sequence ID" value="NZ_FOWF01000030.1"/>
</dbReference>
<dbReference type="PANTHER" id="PTHR30086:SF20">
    <property type="entry name" value="ARGININE EXPORTER PROTEIN ARGO-RELATED"/>
    <property type="match status" value="1"/>
</dbReference>
<keyword evidence="8" id="KW-1185">Reference proteome</keyword>
<keyword evidence="2" id="KW-1003">Cell membrane</keyword>
<dbReference type="GO" id="GO:0015171">
    <property type="term" value="F:amino acid transmembrane transporter activity"/>
    <property type="evidence" value="ECO:0007669"/>
    <property type="project" value="TreeGrafter"/>
</dbReference>
<evidence type="ECO:0000256" key="6">
    <source>
        <dbReference type="SAM" id="Phobius"/>
    </source>
</evidence>
<dbReference type="EMBL" id="FPBT01000027">
    <property type="protein sequence ID" value="SFU65924.1"/>
    <property type="molecule type" value="Genomic_DNA"/>
</dbReference>
<dbReference type="GO" id="GO:0005886">
    <property type="term" value="C:plasma membrane"/>
    <property type="evidence" value="ECO:0007669"/>
    <property type="project" value="UniProtKB-SubCell"/>
</dbReference>
<evidence type="ECO:0000256" key="1">
    <source>
        <dbReference type="ARBA" id="ARBA00004651"/>
    </source>
</evidence>